<dbReference type="KEGG" id="vg:16607266"/>
<dbReference type="GeneID" id="16607266"/>
<protein>
    <submittedName>
        <fullName evidence="2">Uncharacterized protein</fullName>
    </submittedName>
</protein>
<dbReference type="Proteomes" id="UP000204584">
    <property type="component" value="Segment"/>
</dbReference>
<evidence type="ECO:0000313" key="3">
    <source>
        <dbReference type="Proteomes" id="UP000204584"/>
    </source>
</evidence>
<organism evidence="2 3">
    <name type="scientific">Pandoravirus salinus</name>
    <dbReference type="NCBI Taxonomy" id="1349410"/>
    <lineage>
        <taxon>Viruses</taxon>
        <taxon>Pandoravirus</taxon>
    </lineage>
</organism>
<dbReference type="EMBL" id="KC977571">
    <property type="protein sequence ID" value="AGO85479.1"/>
    <property type="molecule type" value="Genomic_DNA"/>
</dbReference>
<evidence type="ECO:0000256" key="1">
    <source>
        <dbReference type="SAM" id="MobiDB-lite"/>
    </source>
</evidence>
<feature type="region of interest" description="Disordered" evidence="1">
    <location>
        <begin position="1"/>
        <end position="67"/>
    </location>
</feature>
<proteinExistence type="predicted"/>
<sequence length="395" mass="41603">MENVLPPRPDGHSAYGDRDPEWHGSDDDDVDAVAAPTLSMTGGVRCLDRQRPPAKDAGSSTTHARKDRAIEEDHVAVLIARVDPGRLCGATLLGRCFDVLVPVGRLCAAFARQSHDAPWSDCSPLAKALRVHMNFSDVSKALQAVVARVPSGGTDAPAFVACCGCSRPWCSGRPCATGWMRAIGQRAYRRLLAWQWAEHGVAGLNCDVAFGGFYARELIQCVEPDAGHRLGSCRRRCDVTDDHGAAAVGAAKRHCRRAPPGLCTNAETGAGAGADLARGHGAHGGAIDDAAKLDGTGHSDADAHPSRERVCGPLLLSCGPRCVITIRDAAVYAGALGASARPGLDEIAHPSQAALRVRVAPGTGAVERWVRVADDAFIVRVHLPARDIIPWDACG</sequence>
<evidence type="ECO:0000313" key="2">
    <source>
        <dbReference type="EMBL" id="AGO85479.1"/>
    </source>
</evidence>
<accession>S4VXV3</accession>
<dbReference type="RefSeq" id="YP_008438558.1">
    <property type="nucleotide sequence ID" value="NC_022098.1"/>
</dbReference>
<reference evidence="2 3" key="1">
    <citation type="journal article" date="2013" name="Science">
        <title>Pandoraviruses: amoeba viruses with genomes up to 2.5 Mb reaching that of parasitic eukaryotes.</title>
        <authorList>
            <person name="Philippe N."/>
            <person name="Legendre M."/>
            <person name="Doutre G."/>
            <person name="Coute Y."/>
            <person name="Poirot O."/>
            <person name="Lescot M."/>
            <person name="Arslan D."/>
            <person name="Seltzer V."/>
            <person name="Bertaux L."/>
            <person name="Bruley C."/>
            <person name="Garin J."/>
            <person name="Claverie J.M."/>
            <person name="Abergel C."/>
        </authorList>
    </citation>
    <scope>NUCLEOTIDE SEQUENCE [LARGE SCALE GENOMIC DNA]</scope>
</reference>
<feature type="compositionally biased region" description="Basic and acidic residues" evidence="1">
    <location>
        <begin position="9"/>
        <end position="25"/>
    </location>
</feature>
<keyword evidence="3" id="KW-1185">Reference proteome</keyword>
<gene>
    <name evidence="2" type="ORF">psal_cds_1191</name>
</gene>
<name>S4VXV3_9VIRU</name>